<dbReference type="SUPFAM" id="SSF52200">
    <property type="entry name" value="Toll/Interleukin receptor TIR domain"/>
    <property type="match status" value="1"/>
</dbReference>
<dbReference type="EMBL" id="SDMP01000004">
    <property type="protein sequence ID" value="RYR61050.1"/>
    <property type="molecule type" value="Genomic_DNA"/>
</dbReference>
<dbReference type="InterPro" id="IPR000157">
    <property type="entry name" value="TIR_dom"/>
</dbReference>
<dbReference type="InterPro" id="IPR045344">
    <property type="entry name" value="C-JID"/>
</dbReference>
<dbReference type="Proteomes" id="UP000289738">
    <property type="component" value="Chromosome A04"/>
</dbReference>
<dbReference type="InterPro" id="IPR058192">
    <property type="entry name" value="WHD_ROQ1-like"/>
</dbReference>
<dbReference type="GO" id="GO:0007165">
    <property type="term" value="P:signal transduction"/>
    <property type="evidence" value="ECO:0007669"/>
    <property type="project" value="InterPro"/>
</dbReference>
<dbReference type="FunFam" id="3.40.50.10140:FF:000007">
    <property type="entry name" value="Disease resistance protein (TIR-NBS-LRR class)"/>
    <property type="match status" value="1"/>
</dbReference>
<dbReference type="Pfam" id="PF23282">
    <property type="entry name" value="WHD_ROQ1"/>
    <property type="match status" value="2"/>
</dbReference>
<evidence type="ECO:0000256" key="6">
    <source>
        <dbReference type="ARBA" id="ARBA00023027"/>
    </source>
</evidence>
<sequence length="1556" mass="176495">MASGSSSGSIPPPTRSWTYHVFLSFRGEDTRTGFTGHLYAALNRKGITTYKDDQNLRKGDVISKELLKAIEESMFAVIVFSPDYASSSWCLDELQKIIECKNQLGQQIEAVFYGVEPSDVRHQRGSFEKALKKHEKRHDSEKVKRWRDALTQVAAHSGWTSKNQDEAVLVENIAQHIFEILIPKLPSSMKNLVGINSKVEQVITLMGLGLNDVRFIGISGMGGMGKTTIARAVFETIRCGFEVTCFLANVRENCEKKDITDMQKQLLDQMNISSNAVYNQYDGRTIIQNSLRLKKVLLILDDVNQENQLENLAGEQAWFGPGSRIIITTRDVEALKGPEVHETYEVEGLVESEALNLFCLKAFKQQKPTEGFLDLSKEVVKYSGGLPLALEVLGSYLNGRPIAVWYSAIERIKKTSHSEIIDVLKISYEGLEDTEKDIFLDIACFFKGDEKDGVTKKLKRCGHDAEIGIDILINKSLITIDIHGCLGMHDLLEEMGKQIVIQESPNDACNRSRLWCSEDVEFVLAQKEKTKATHGIVLRKWYSEAEVIQRDLSLSKMCQLKLLILDDVKAPILCYIPCTLKIFRWRHCPLKILPLTDHQSYELVEIDLPYSEIVELWDGQKVLEKLEYLNLVGCKQLKQTPDLSMAPNLKELDLRECEELDYIHPSLAHHKRLVELNLGCCERLETLGDKLEMSSLEELYLDWCSSLRRLPDLSGAPNLKILDLRGCKELDYIHPSLAHHKRLVELNLGYCERLETLGDKLEMSSLERLDLYSCSSLRRLPEFGECMKQLSKIILAYTDIESLTVRADYDDSDGSSREESTLSYDIAHLASLTDLDLSENMFLRVPISIHQLTRLTRLQLWDCSELEVLPELPSSLRELGAGGCYSLAAWNVDEVISKACCGFAESASQDREDFLQMLITGEEIPAWFEHQEEDNGVSVSFPQNCPSIETIALALCFVIEIEEDIYPIMPSVICNGKEFINASLYPFDGSDNLFIVCVNGYYCSKLLCQHNRFQILSPDDDNIDIRVKRCGARWVFKQDMQDFKKRKATLELNMDISHSSASRNKMLVVDSPIYEEEIEPAATAEASICHLASRKSSDPPQLLPPFPLQEVHETYNVEGLMESEALNLFSLEAFNLPKPSEEFLDLSKEVVKEVVKYSGGLPLALQVLGSYLNGRPIVVWHSAIEKIKQFSHSEIIDVLKISFDGLDDMEKNIFLDIACFFKGYEKGNVTRILEGCGYQAELGLHILINRSLVTINKYDQLEMHDLLEEMGKRIVIQESPNDPSKRSRLWCYEDLNSVLAQKKGTEAIQSIVLNSSSEKHLRFEAFSKLKLSKLLILCGVEVEVEPPSDLPCLPSTLKVLHWWRCPLKTLPLAETEHEFAEIELRFSRIEELWLGKKFLGNLKYLNLSHSWYLKETPDFSGTPILETLILGDCPDLREVHPSLLLHENLVLLDLSKCISLKTFPGILYMTSLKELILKDCRSFENRPEFGECMKQLSRLCLEGTAVRELPSSLFRLPITINKRKSREPALLLDSGQHLASKRKISSSLSLDKISHN</sequence>
<dbReference type="SUPFAM" id="SSF46785">
    <property type="entry name" value="Winged helix' DNA-binding domain"/>
    <property type="match status" value="2"/>
</dbReference>
<gene>
    <name evidence="9" type="ORF">Ahy_A04g018150</name>
</gene>
<keyword evidence="4" id="KW-0378">Hydrolase</keyword>
<evidence type="ECO:0000256" key="3">
    <source>
        <dbReference type="ARBA" id="ARBA00022737"/>
    </source>
</evidence>
<dbReference type="InterPro" id="IPR002182">
    <property type="entry name" value="NB-ARC"/>
</dbReference>
<feature type="domain" description="TIR" evidence="8">
    <location>
        <begin position="17"/>
        <end position="181"/>
    </location>
</feature>
<proteinExistence type="predicted"/>
<comment type="caution">
    <text evidence="9">The sequence shown here is derived from an EMBL/GenBank/DDBJ whole genome shotgun (WGS) entry which is preliminary data.</text>
</comment>
<dbReference type="InterPro" id="IPR027417">
    <property type="entry name" value="P-loop_NTPase"/>
</dbReference>
<dbReference type="Pfam" id="PF20160">
    <property type="entry name" value="C-JID"/>
    <property type="match status" value="1"/>
</dbReference>
<keyword evidence="3" id="KW-0677">Repeat</keyword>
<accession>A0A445DD12</accession>
<organism evidence="9 10">
    <name type="scientific">Arachis hypogaea</name>
    <name type="common">Peanut</name>
    <dbReference type="NCBI Taxonomy" id="3818"/>
    <lineage>
        <taxon>Eukaryota</taxon>
        <taxon>Viridiplantae</taxon>
        <taxon>Streptophyta</taxon>
        <taxon>Embryophyta</taxon>
        <taxon>Tracheophyta</taxon>
        <taxon>Spermatophyta</taxon>
        <taxon>Magnoliopsida</taxon>
        <taxon>eudicotyledons</taxon>
        <taxon>Gunneridae</taxon>
        <taxon>Pentapetalae</taxon>
        <taxon>rosids</taxon>
        <taxon>fabids</taxon>
        <taxon>Fabales</taxon>
        <taxon>Fabaceae</taxon>
        <taxon>Papilionoideae</taxon>
        <taxon>50 kb inversion clade</taxon>
        <taxon>dalbergioids sensu lato</taxon>
        <taxon>Dalbergieae</taxon>
        <taxon>Pterocarpus clade</taxon>
        <taxon>Arachis</taxon>
    </lineage>
</organism>
<evidence type="ECO:0000256" key="4">
    <source>
        <dbReference type="ARBA" id="ARBA00022801"/>
    </source>
</evidence>
<dbReference type="SUPFAM" id="SSF52540">
    <property type="entry name" value="P-loop containing nucleoside triphosphate hydrolases"/>
    <property type="match status" value="2"/>
</dbReference>
<evidence type="ECO:0000256" key="5">
    <source>
        <dbReference type="ARBA" id="ARBA00022821"/>
    </source>
</evidence>
<evidence type="ECO:0000313" key="10">
    <source>
        <dbReference type="Proteomes" id="UP000289738"/>
    </source>
</evidence>
<dbReference type="Gene3D" id="1.10.8.430">
    <property type="entry name" value="Helical domain of apoptotic protease-activating factors"/>
    <property type="match status" value="2"/>
</dbReference>
<dbReference type="OrthoDB" id="1936883at2759"/>
<dbReference type="Gene3D" id="3.80.10.10">
    <property type="entry name" value="Ribonuclease Inhibitor"/>
    <property type="match status" value="3"/>
</dbReference>
<keyword evidence="10" id="KW-1185">Reference proteome</keyword>
<evidence type="ECO:0000259" key="8">
    <source>
        <dbReference type="PROSITE" id="PS50104"/>
    </source>
</evidence>
<dbReference type="Pfam" id="PF00931">
    <property type="entry name" value="NB-ARC"/>
    <property type="match status" value="1"/>
</dbReference>
<dbReference type="SMART" id="SM00255">
    <property type="entry name" value="TIR"/>
    <property type="match status" value="1"/>
</dbReference>
<dbReference type="InterPro" id="IPR036390">
    <property type="entry name" value="WH_DNA-bd_sf"/>
</dbReference>
<dbReference type="GO" id="GO:0043531">
    <property type="term" value="F:ADP binding"/>
    <property type="evidence" value="ECO:0007669"/>
    <property type="project" value="InterPro"/>
</dbReference>
<name>A0A445DD12_ARAHY</name>
<dbReference type="EC" id="3.2.2.6" evidence="1"/>
<dbReference type="InterPro" id="IPR032675">
    <property type="entry name" value="LRR_dom_sf"/>
</dbReference>
<dbReference type="InterPro" id="IPR035897">
    <property type="entry name" value="Toll_tir_struct_dom_sf"/>
</dbReference>
<dbReference type="GO" id="GO:0061809">
    <property type="term" value="F:NAD+ nucleosidase activity, cyclic ADP-ribose generating"/>
    <property type="evidence" value="ECO:0007669"/>
    <property type="project" value="UniProtKB-EC"/>
</dbReference>
<dbReference type="Gene3D" id="3.40.50.10140">
    <property type="entry name" value="Toll/interleukin-1 receptor homology (TIR) domain"/>
    <property type="match status" value="1"/>
</dbReference>
<dbReference type="PRINTS" id="PR00364">
    <property type="entry name" value="DISEASERSIST"/>
</dbReference>
<dbReference type="STRING" id="3818.A0A445DD12"/>
<dbReference type="SUPFAM" id="SSF52058">
    <property type="entry name" value="L domain-like"/>
    <property type="match status" value="2"/>
</dbReference>
<keyword evidence="2" id="KW-0433">Leucine-rich repeat</keyword>
<dbReference type="Gene3D" id="3.40.50.300">
    <property type="entry name" value="P-loop containing nucleotide triphosphate hydrolases"/>
    <property type="match status" value="1"/>
</dbReference>
<dbReference type="InterPro" id="IPR044974">
    <property type="entry name" value="Disease_R_plants"/>
</dbReference>
<keyword evidence="5" id="KW-0611">Plant defense</keyword>
<dbReference type="PANTHER" id="PTHR11017">
    <property type="entry name" value="LEUCINE-RICH REPEAT-CONTAINING PROTEIN"/>
    <property type="match status" value="1"/>
</dbReference>
<dbReference type="PROSITE" id="PS50104">
    <property type="entry name" value="TIR"/>
    <property type="match status" value="1"/>
</dbReference>
<evidence type="ECO:0000256" key="1">
    <source>
        <dbReference type="ARBA" id="ARBA00011982"/>
    </source>
</evidence>
<dbReference type="PANTHER" id="PTHR11017:SF559">
    <property type="entry name" value="DISEASE RESISTANCE PROTEIN CHL1"/>
    <property type="match status" value="1"/>
</dbReference>
<protein>
    <recommendedName>
        <fullName evidence="1">ADP-ribosyl cyclase/cyclic ADP-ribose hydrolase</fullName>
        <ecNumber evidence="1">3.2.2.6</ecNumber>
    </recommendedName>
</protein>
<keyword evidence="6" id="KW-0520">NAD</keyword>
<reference evidence="9 10" key="1">
    <citation type="submission" date="2019-01" db="EMBL/GenBank/DDBJ databases">
        <title>Sequencing of cultivated peanut Arachis hypogaea provides insights into genome evolution and oil improvement.</title>
        <authorList>
            <person name="Chen X."/>
        </authorList>
    </citation>
    <scope>NUCLEOTIDE SEQUENCE [LARGE SCALE GENOMIC DNA]</scope>
    <source>
        <strain evidence="10">cv. Fuhuasheng</strain>
        <tissue evidence="9">Leaves</tissue>
    </source>
</reference>
<dbReference type="Pfam" id="PF01582">
    <property type="entry name" value="TIR"/>
    <property type="match status" value="1"/>
</dbReference>
<evidence type="ECO:0000256" key="2">
    <source>
        <dbReference type="ARBA" id="ARBA00022614"/>
    </source>
</evidence>
<dbReference type="GO" id="GO:0006952">
    <property type="term" value="P:defense response"/>
    <property type="evidence" value="ECO:0007669"/>
    <property type="project" value="UniProtKB-KW"/>
</dbReference>
<comment type="catalytic activity">
    <reaction evidence="7">
        <text>NAD(+) + H2O = ADP-D-ribose + nicotinamide + H(+)</text>
        <dbReference type="Rhea" id="RHEA:16301"/>
        <dbReference type="ChEBI" id="CHEBI:15377"/>
        <dbReference type="ChEBI" id="CHEBI:15378"/>
        <dbReference type="ChEBI" id="CHEBI:17154"/>
        <dbReference type="ChEBI" id="CHEBI:57540"/>
        <dbReference type="ChEBI" id="CHEBI:57967"/>
        <dbReference type="EC" id="3.2.2.6"/>
    </reaction>
    <physiologicalReaction direction="left-to-right" evidence="7">
        <dbReference type="Rhea" id="RHEA:16302"/>
    </physiologicalReaction>
</comment>
<dbReference type="InterPro" id="IPR042197">
    <property type="entry name" value="Apaf_helical"/>
</dbReference>
<evidence type="ECO:0000256" key="7">
    <source>
        <dbReference type="ARBA" id="ARBA00047304"/>
    </source>
</evidence>
<evidence type="ECO:0000313" key="9">
    <source>
        <dbReference type="EMBL" id="RYR61050.1"/>
    </source>
</evidence>